<evidence type="ECO:0000256" key="1">
    <source>
        <dbReference type="ARBA" id="ARBA00000185"/>
    </source>
</evidence>
<keyword evidence="9 11" id="KW-0413">Isomerase</keyword>
<feature type="domain" description="Toprim" evidence="12">
    <location>
        <begin position="433"/>
        <end position="547"/>
    </location>
</feature>
<dbReference type="InterPro" id="IPR002288">
    <property type="entry name" value="DNA_gyrase_B_C"/>
</dbReference>
<evidence type="ECO:0000256" key="2">
    <source>
        <dbReference type="ARBA" id="ARBA00010708"/>
    </source>
</evidence>
<dbReference type="NCBIfam" id="TIGR01059">
    <property type="entry name" value="gyrB"/>
    <property type="match status" value="1"/>
</dbReference>
<gene>
    <name evidence="13" type="primary">gyrB_1</name>
    <name evidence="11" type="synonym">gyrB</name>
    <name evidence="13" type="ORF">SAMEA3545359_01879</name>
</gene>
<dbReference type="PANTHER" id="PTHR45866">
    <property type="entry name" value="DNA GYRASE/TOPOISOMERASE SUBUNIT B"/>
    <property type="match status" value="1"/>
</dbReference>
<dbReference type="GO" id="GO:0034335">
    <property type="term" value="F:DNA negative supercoiling activity"/>
    <property type="evidence" value="ECO:0007669"/>
    <property type="project" value="UniProtKB-ARBA"/>
</dbReference>
<dbReference type="GO" id="GO:0046872">
    <property type="term" value="F:metal ion binding"/>
    <property type="evidence" value="ECO:0007669"/>
    <property type="project" value="UniProtKB-KW"/>
</dbReference>
<dbReference type="InterPro" id="IPR018522">
    <property type="entry name" value="TopoIIA_CS"/>
</dbReference>
<dbReference type="GO" id="GO:0006261">
    <property type="term" value="P:DNA-templated DNA replication"/>
    <property type="evidence" value="ECO:0007669"/>
    <property type="project" value="UniProtKB-UniRule"/>
</dbReference>
<comment type="subcellular location">
    <subcellularLocation>
        <location evidence="11">Cytoplasm</location>
    </subcellularLocation>
</comment>
<feature type="site" description="Interaction with DNA" evidence="11">
    <location>
        <position position="464"/>
    </location>
</feature>
<dbReference type="SUPFAM" id="SSF54211">
    <property type="entry name" value="Ribosomal protein S5 domain 2-like"/>
    <property type="match status" value="1"/>
</dbReference>
<accession>A0A1C6J352</accession>
<evidence type="ECO:0000256" key="5">
    <source>
        <dbReference type="ARBA" id="ARBA00022840"/>
    </source>
</evidence>
<comment type="subunit">
    <text evidence="11">Heterotetramer, composed of two GyrA and two GyrB chains. In the heterotetramer, GyrA contains the active site tyrosine that forms a transient covalent intermediate with DNA, while GyrB binds cofactors and catalyzes ATP hydrolysis.</text>
</comment>
<dbReference type="PRINTS" id="PR00418">
    <property type="entry name" value="TPI2FAMILY"/>
</dbReference>
<dbReference type="InterPro" id="IPR034160">
    <property type="entry name" value="TOPRIM_GyrB"/>
</dbReference>
<dbReference type="NCBIfam" id="NF011501">
    <property type="entry name" value="PRK14939.1"/>
    <property type="match status" value="1"/>
</dbReference>
<evidence type="ECO:0000256" key="4">
    <source>
        <dbReference type="ARBA" id="ARBA00022741"/>
    </source>
</evidence>
<dbReference type="InterPro" id="IPR013506">
    <property type="entry name" value="Topo_IIA_bsu_dom2"/>
</dbReference>
<evidence type="ECO:0000313" key="13">
    <source>
        <dbReference type="EMBL" id="SCJ76476.1"/>
    </source>
</evidence>
<keyword evidence="11" id="KW-0963">Cytoplasm</keyword>
<dbReference type="Gene3D" id="3.30.565.10">
    <property type="entry name" value="Histidine kinase-like ATPase, C-terminal domain"/>
    <property type="match status" value="1"/>
</dbReference>
<dbReference type="PROSITE" id="PS50880">
    <property type="entry name" value="TOPRIM"/>
    <property type="match status" value="1"/>
</dbReference>
<dbReference type="InterPro" id="IPR036890">
    <property type="entry name" value="HATPase_C_sf"/>
</dbReference>
<dbReference type="GO" id="GO:0005694">
    <property type="term" value="C:chromosome"/>
    <property type="evidence" value="ECO:0007669"/>
    <property type="project" value="InterPro"/>
</dbReference>
<dbReference type="FunFam" id="3.30.230.10:FF:000005">
    <property type="entry name" value="DNA gyrase subunit B"/>
    <property type="match status" value="1"/>
</dbReference>
<dbReference type="EC" id="5.6.2.2" evidence="11"/>
<dbReference type="FunFam" id="3.30.565.10:FF:000002">
    <property type="entry name" value="DNA gyrase subunit B"/>
    <property type="match status" value="1"/>
</dbReference>
<comment type="cofactor">
    <cofactor evidence="11">
        <name>Mg(2+)</name>
        <dbReference type="ChEBI" id="CHEBI:18420"/>
    </cofactor>
    <cofactor evidence="11">
        <name>Mn(2+)</name>
        <dbReference type="ChEBI" id="CHEBI:29035"/>
    </cofactor>
    <cofactor evidence="11">
        <name>Ca(2+)</name>
        <dbReference type="ChEBI" id="CHEBI:29108"/>
    </cofactor>
    <text evidence="11">Binds two Mg(2+) per subunit. The magnesium ions form salt bridges with both the protein and the DNA. Can also accept other divalent metal cations, such as Mn(2+) or Ca(2+).</text>
</comment>
<dbReference type="HAMAP" id="MF_01898">
    <property type="entry name" value="GyrB"/>
    <property type="match status" value="1"/>
</dbReference>
<evidence type="ECO:0000256" key="6">
    <source>
        <dbReference type="ARBA" id="ARBA00022842"/>
    </source>
</evidence>
<keyword evidence="3 11" id="KW-0479">Metal-binding</keyword>
<evidence type="ECO:0000256" key="3">
    <source>
        <dbReference type="ARBA" id="ARBA00022723"/>
    </source>
</evidence>
<feature type="binding site" evidence="11">
    <location>
        <position position="514"/>
    </location>
    <ligand>
        <name>Mg(2+)</name>
        <dbReference type="ChEBI" id="CHEBI:18420"/>
        <label>2</label>
    </ligand>
</feature>
<keyword evidence="4 11" id="KW-0547">Nucleotide-binding</keyword>
<dbReference type="FunFam" id="3.40.50.670:FF:000002">
    <property type="entry name" value="DNA gyrase subunit B"/>
    <property type="match status" value="1"/>
</dbReference>
<dbReference type="CDD" id="cd03366">
    <property type="entry name" value="TOPRIM_TopoIIA_GyrB"/>
    <property type="match status" value="1"/>
</dbReference>
<feature type="site" description="Interaction with DNA" evidence="11">
    <location>
        <position position="467"/>
    </location>
</feature>
<evidence type="ECO:0000256" key="10">
    <source>
        <dbReference type="ARBA" id="ARBA00063644"/>
    </source>
</evidence>
<dbReference type="Gene3D" id="3.30.230.10">
    <property type="match status" value="1"/>
</dbReference>
<keyword evidence="8" id="KW-0238">DNA-binding</keyword>
<dbReference type="Gene3D" id="3.40.50.670">
    <property type="match status" value="1"/>
</dbReference>
<comment type="miscellaneous">
    <text evidence="11">Few gyrases are as efficient as E.coli at forming negative supercoils. Not all organisms have 2 type II topoisomerases; in organisms with a single type II topoisomerase this enzyme also has to decatenate newly replicated chromosomes.</text>
</comment>
<dbReference type="Pfam" id="PF00986">
    <property type="entry name" value="DNA_gyraseB_C"/>
    <property type="match status" value="1"/>
</dbReference>
<feature type="binding site" evidence="11">
    <location>
        <position position="512"/>
    </location>
    <ligand>
        <name>Mg(2+)</name>
        <dbReference type="ChEBI" id="CHEBI:18420"/>
        <label>1</label>
        <note>catalytic</note>
    </ligand>
</feature>
<dbReference type="InterPro" id="IPR020568">
    <property type="entry name" value="Ribosomal_Su5_D2-typ_SF"/>
</dbReference>
<dbReference type="InterPro" id="IPR000565">
    <property type="entry name" value="Topo_IIA_B"/>
</dbReference>
<comment type="function">
    <text evidence="11">A type II topoisomerase that negatively supercoils closed circular double-stranded (ds) DNA in an ATP-dependent manner to modulate DNA topology and maintain chromosomes in an underwound state. Negative supercoiling favors strand separation, and DNA replication, transcription, recombination and repair, all of which involve strand separation. Also able to catalyze the interconversion of other topological isomers of dsDNA rings, including catenanes and knotted rings. Type II topoisomerases break and join 2 DNA strands simultaneously in an ATP-dependent manner.</text>
</comment>
<dbReference type="NCBIfam" id="NF004189">
    <property type="entry name" value="PRK05644.1"/>
    <property type="match status" value="1"/>
</dbReference>
<organism evidence="13">
    <name type="scientific">uncultured Anaerotruncus sp</name>
    <dbReference type="NCBI Taxonomy" id="905011"/>
    <lineage>
        <taxon>Bacteria</taxon>
        <taxon>Bacillati</taxon>
        <taxon>Bacillota</taxon>
        <taxon>Clostridia</taxon>
        <taxon>Eubacteriales</taxon>
        <taxon>Oscillospiraceae</taxon>
        <taxon>Anaerotruncus</taxon>
        <taxon>environmental samples</taxon>
    </lineage>
</organism>
<dbReference type="InterPro" id="IPR011557">
    <property type="entry name" value="GyrB"/>
</dbReference>
<evidence type="ECO:0000256" key="8">
    <source>
        <dbReference type="ARBA" id="ARBA00023125"/>
    </source>
</evidence>
<comment type="catalytic activity">
    <reaction evidence="1 11">
        <text>ATP-dependent breakage, passage and rejoining of double-stranded DNA.</text>
        <dbReference type="EC" id="5.6.2.2"/>
    </reaction>
</comment>
<dbReference type="GO" id="GO:0006265">
    <property type="term" value="P:DNA topological change"/>
    <property type="evidence" value="ECO:0007669"/>
    <property type="project" value="UniProtKB-UniRule"/>
</dbReference>
<dbReference type="PROSITE" id="PS00177">
    <property type="entry name" value="TOPOISOMERASE_II"/>
    <property type="match status" value="1"/>
</dbReference>
<dbReference type="Pfam" id="PF00204">
    <property type="entry name" value="DNA_gyraseB"/>
    <property type="match status" value="1"/>
</dbReference>
<protein>
    <recommendedName>
        <fullName evidence="11">DNA gyrase subunit B</fullName>
        <ecNumber evidence="11">5.6.2.2</ecNumber>
    </recommendedName>
</protein>
<evidence type="ECO:0000256" key="9">
    <source>
        <dbReference type="ARBA" id="ARBA00023235"/>
    </source>
</evidence>
<comment type="subunit">
    <text evidence="10">Heterotetramer composed of ParC and ParE.</text>
</comment>
<dbReference type="Pfam" id="PF01751">
    <property type="entry name" value="Toprim"/>
    <property type="match status" value="1"/>
</dbReference>
<dbReference type="GO" id="GO:0005737">
    <property type="term" value="C:cytoplasm"/>
    <property type="evidence" value="ECO:0007669"/>
    <property type="project" value="UniProtKB-SubCell"/>
</dbReference>
<dbReference type="SUPFAM" id="SSF56719">
    <property type="entry name" value="Type II DNA topoisomerase"/>
    <property type="match status" value="1"/>
</dbReference>
<dbReference type="SMART" id="SM00387">
    <property type="entry name" value="HATPase_c"/>
    <property type="match status" value="1"/>
</dbReference>
<dbReference type="InterPro" id="IPR013759">
    <property type="entry name" value="Topo_IIA_B_C"/>
</dbReference>
<dbReference type="Pfam" id="PF02518">
    <property type="entry name" value="HATPase_c"/>
    <property type="match status" value="1"/>
</dbReference>
<evidence type="ECO:0000256" key="7">
    <source>
        <dbReference type="ARBA" id="ARBA00023029"/>
    </source>
</evidence>
<dbReference type="PRINTS" id="PR01159">
    <property type="entry name" value="DNAGYRASEB"/>
</dbReference>
<reference evidence="13" key="1">
    <citation type="submission" date="2015-09" db="EMBL/GenBank/DDBJ databases">
        <authorList>
            <consortium name="Pathogen Informatics"/>
        </authorList>
    </citation>
    <scope>NUCLEOTIDE SEQUENCE</scope>
    <source>
        <strain evidence="13">2789STDY5834896</strain>
    </source>
</reference>
<dbReference type="GO" id="GO:0003677">
    <property type="term" value="F:DNA binding"/>
    <property type="evidence" value="ECO:0007669"/>
    <property type="project" value="UniProtKB-KW"/>
</dbReference>
<dbReference type="AlphaFoldDB" id="A0A1C6J352"/>
<dbReference type="InterPro" id="IPR006171">
    <property type="entry name" value="TOPRIM_dom"/>
</dbReference>
<name>A0A1C6J352_9FIRM</name>
<evidence type="ECO:0000256" key="11">
    <source>
        <dbReference type="HAMAP-Rule" id="MF_01898"/>
    </source>
</evidence>
<dbReference type="InterPro" id="IPR003594">
    <property type="entry name" value="HATPase_dom"/>
</dbReference>
<evidence type="ECO:0000259" key="12">
    <source>
        <dbReference type="PROSITE" id="PS50880"/>
    </source>
</evidence>
<dbReference type="InterPro" id="IPR001241">
    <property type="entry name" value="Topo_IIA"/>
</dbReference>
<keyword evidence="5 11" id="KW-0067">ATP-binding</keyword>
<comment type="similarity">
    <text evidence="2 11">Belongs to the type II topoisomerase GyrB family.</text>
</comment>
<dbReference type="GO" id="GO:0005524">
    <property type="term" value="F:ATP binding"/>
    <property type="evidence" value="ECO:0007669"/>
    <property type="project" value="UniProtKB-UniRule"/>
</dbReference>
<keyword evidence="7 11" id="KW-0799">Topoisomerase</keyword>
<proteinExistence type="inferred from homology"/>
<dbReference type="SUPFAM" id="SSF55874">
    <property type="entry name" value="ATPase domain of HSP90 chaperone/DNA topoisomerase II/histidine kinase"/>
    <property type="match status" value="1"/>
</dbReference>
<dbReference type="PANTHER" id="PTHR45866:SF1">
    <property type="entry name" value="DNA GYRASE SUBUNIT B, MITOCHONDRIAL"/>
    <property type="match status" value="1"/>
</dbReference>
<dbReference type="CDD" id="cd00822">
    <property type="entry name" value="TopoII_Trans_DNA_gyrase"/>
    <property type="match status" value="1"/>
</dbReference>
<dbReference type="SMART" id="SM00433">
    <property type="entry name" value="TOP2c"/>
    <property type="match status" value="1"/>
</dbReference>
<feature type="binding site" evidence="11">
    <location>
        <position position="439"/>
    </location>
    <ligand>
        <name>Mg(2+)</name>
        <dbReference type="ChEBI" id="CHEBI:18420"/>
        <label>1</label>
        <note>catalytic</note>
    </ligand>
</feature>
<sequence length="647" mass="72148">MENMPENIKQENRAYDGEQIQVLEGLEAVRKRPGMYIGSTGSRGLHHLVYEIVDNAIDEAMAGYCDRIGVEILPGNCIRVTDNGRGIPVSIQPKMGIPAVTVVFTVLHAGGKFGGGGYKVSAGLHGVGASVVNALSEYLEVWVRKEGKIYYQRFEKGVAIGDLAVIGDCGADESGTTVLFHPDSEVFEDIQFEFDDLASRLREQSFLNAGVKIVLEDKRDEEDPITEVMHYEGGIRSFVEYIHKKKGLDVVHPDVIYLSGQKEDAMVEVALQYNDSYNEVMLSFANDVHTTDGGTHEQGFKAALTRVFNEYGRKNGILKDADKNLSGEDVREGLTTIISVKVTEAQFEGQTKARLGNTEIRSMVDSLVYDKLSTYFEENPATVKLIFDKALTAARAREAARRARDLTRRKNALETAALPGKLADCANTDNVNTEIYIVEGDSAGGSAKMGRDSSFQAILPLWGKMLNVEKARMDKVYGNDKLTPIVLALGCGIGDDIDMSKIRYGKVVIMADADVDGSHIRTLLLTFFFRYMRPLLEDGRVYLAQPPLYKIFRGKKVYYAYSDKERDDYMANLEGKWEIARYKGLGEMNPEQLWETTMNPENRIMIKVEVEDAARADEIFTILMGDKVAPRKEFIEKNAKYVTDLDI</sequence>
<feature type="binding site" evidence="11">
    <location>
        <position position="512"/>
    </location>
    <ligand>
        <name>Mg(2+)</name>
        <dbReference type="ChEBI" id="CHEBI:18420"/>
        <label>2</label>
    </ligand>
</feature>
<dbReference type="CDD" id="cd16928">
    <property type="entry name" value="HATPase_GyrB-like"/>
    <property type="match status" value="1"/>
</dbReference>
<keyword evidence="6 11" id="KW-0460">Magnesium</keyword>
<dbReference type="InterPro" id="IPR013760">
    <property type="entry name" value="Topo_IIA-like_dom_sf"/>
</dbReference>
<dbReference type="EMBL" id="FMHG01000001">
    <property type="protein sequence ID" value="SCJ76476.1"/>
    <property type="molecule type" value="Genomic_DNA"/>
</dbReference>
<dbReference type="InterPro" id="IPR014721">
    <property type="entry name" value="Ribsml_uS5_D2-typ_fold_subgr"/>
</dbReference>